<keyword evidence="2" id="KW-0547">Nucleotide-binding</keyword>
<dbReference type="Pfam" id="PF00152">
    <property type="entry name" value="tRNA-synt_2"/>
    <property type="match status" value="1"/>
</dbReference>
<dbReference type="InterPro" id="IPR006195">
    <property type="entry name" value="aa-tRNA-synth_II"/>
</dbReference>
<dbReference type="PANTHER" id="PTHR22594">
    <property type="entry name" value="ASPARTYL/LYSYL-TRNA SYNTHETASE"/>
    <property type="match status" value="1"/>
</dbReference>
<keyword evidence="5" id="KW-0030">Aminoacyl-tRNA synthetase</keyword>
<feature type="domain" description="Aminoacyl-transfer RNA synthetases class-II family profile" evidence="6">
    <location>
        <begin position="37"/>
        <end position="274"/>
    </location>
</feature>
<dbReference type="PANTHER" id="PTHR22594:SF34">
    <property type="entry name" value="ASPARAGINE--TRNA LIGASE, MITOCHONDRIAL-RELATED"/>
    <property type="match status" value="1"/>
</dbReference>
<organism evidence="7 8">
    <name type="scientific">Photobacterium galatheae</name>
    <dbReference type="NCBI Taxonomy" id="1654360"/>
    <lineage>
        <taxon>Bacteria</taxon>
        <taxon>Pseudomonadati</taxon>
        <taxon>Pseudomonadota</taxon>
        <taxon>Gammaproteobacteria</taxon>
        <taxon>Vibrionales</taxon>
        <taxon>Vibrionaceae</taxon>
        <taxon>Photobacterium</taxon>
    </lineage>
</organism>
<dbReference type="InterPro" id="IPR045864">
    <property type="entry name" value="aa-tRNA-synth_II/BPL/LPL"/>
</dbReference>
<keyword evidence="3" id="KW-0067">ATP-binding</keyword>
<dbReference type="GO" id="GO:0005524">
    <property type="term" value="F:ATP binding"/>
    <property type="evidence" value="ECO:0007669"/>
    <property type="project" value="UniProtKB-KW"/>
</dbReference>
<evidence type="ECO:0000313" key="7">
    <source>
        <dbReference type="EMBL" id="KDM89991.1"/>
    </source>
</evidence>
<dbReference type="PROSITE" id="PS50862">
    <property type="entry name" value="AA_TRNA_LIGASE_II"/>
    <property type="match status" value="1"/>
</dbReference>
<keyword evidence="1" id="KW-0436">Ligase</keyword>
<dbReference type="AlphaFoldDB" id="A0A066RLH5"/>
<evidence type="ECO:0000313" key="8">
    <source>
        <dbReference type="Proteomes" id="UP000027192"/>
    </source>
</evidence>
<proteinExistence type="predicted"/>
<name>A0A066RLH5_9GAMM</name>
<keyword evidence="8" id="KW-1185">Reference proteome</keyword>
<dbReference type="EMBL" id="JMIB01000038">
    <property type="protein sequence ID" value="KDM89991.1"/>
    <property type="molecule type" value="Genomic_DNA"/>
</dbReference>
<comment type="caution">
    <text evidence="7">The sequence shown here is derived from an EMBL/GenBank/DDBJ whole genome shotgun (WGS) entry which is preliminary data.</text>
</comment>
<reference evidence="7 8" key="1">
    <citation type="submission" date="2014-04" db="EMBL/GenBank/DDBJ databases">
        <title>Draft genome sequence of Photobacterium halotolerans S2753: a solonamide, ngercheumicin and holomycin producer.</title>
        <authorList>
            <person name="Machado H.R."/>
            <person name="Gram L."/>
        </authorList>
    </citation>
    <scope>NUCLEOTIDE SEQUENCE [LARGE SCALE GENOMIC DNA]</scope>
    <source>
        <strain evidence="7 8">S2753</strain>
    </source>
</reference>
<dbReference type="STRING" id="1654360.EA58_18780"/>
<protein>
    <recommendedName>
        <fullName evidence="6">Aminoacyl-transfer RNA synthetases class-II family profile domain-containing protein</fullName>
    </recommendedName>
</protein>
<dbReference type="Gene3D" id="3.30.930.10">
    <property type="entry name" value="Bira Bifunctional Protein, Domain 2"/>
    <property type="match status" value="1"/>
</dbReference>
<accession>A0A066RLH5</accession>
<sequence>MGLGSDSLPVQVEIAGRPTYLADSMQFMLEYALRYCPNGVFYMMPSFRGENADQRHLCQFYHSEAEICGSLSDVMGLVNSYLHYLVEGISPLIKQFGQENGFDTSHLDHFIALSKNIPSIRFSEAVRQLNYAPEFVEKHEAGFYILTNAGERQLITDFKGPVWVTHMPSLSVPFYQADDLDDEYSLSADLLMGIGETVGCGQRHDSAEHVLNAMARREVAAEDYEWYVEMRKVRPLQTSGFGMGIERFILWLMNHNDIRDCQLVPRFNQVNFLP</sequence>
<dbReference type="GO" id="GO:0004816">
    <property type="term" value="F:asparagine-tRNA ligase activity"/>
    <property type="evidence" value="ECO:0007669"/>
    <property type="project" value="TreeGrafter"/>
</dbReference>
<dbReference type="InterPro" id="IPR004364">
    <property type="entry name" value="Aa-tRNA-synt_II"/>
</dbReference>
<keyword evidence="4" id="KW-0648">Protein biosynthesis</keyword>
<dbReference type="Proteomes" id="UP000027192">
    <property type="component" value="Unassembled WGS sequence"/>
</dbReference>
<dbReference type="GO" id="GO:0006421">
    <property type="term" value="P:asparaginyl-tRNA aminoacylation"/>
    <property type="evidence" value="ECO:0007669"/>
    <property type="project" value="TreeGrafter"/>
</dbReference>
<dbReference type="SUPFAM" id="SSF55681">
    <property type="entry name" value="Class II aaRS and biotin synthetases"/>
    <property type="match status" value="1"/>
</dbReference>
<gene>
    <name evidence="7" type="ORF">EA58_18780</name>
</gene>
<evidence type="ECO:0000256" key="3">
    <source>
        <dbReference type="ARBA" id="ARBA00022840"/>
    </source>
</evidence>
<evidence type="ECO:0000256" key="1">
    <source>
        <dbReference type="ARBA" id="ARBA00022598"/>
    </source>
</evidence>
<evidence type="ECO:0000256" key="5">
    <source>
        <dbReference type="ARBA" id="ARBA00023146"/>
    </source>
</evidence>
<evidence type="ECO:0000256" key="2">
    <source>
        <dbReference type="ARBA" id="ARBA00022741"/>
    </source>
</evidence>
<evidence type="ECO:0000256" key="4">
    <source>
        <dbReference type="ARBA" id="ARBA00022917"/>
    </source>
</evidence>
<evidence type="ECO:0000259" key="6">
    <source>
        <dbReference type="PROSITE" id="PS50862"/>
    </source>
</evidence>